<dbReference type="EMBL" id="MG777490">
    <property type="protein sequence ID" value="AUW31053.1"/>
    <property type="molecule type" value="Genomic_DNA"/>
</dbReference>
<keyword evidence="2" id="KW-0812">Transmembrane</keyword>
<reference evidence="4" key="2">
    <citation type="submission" date="2017-12" db="EMBL/GenBank/DDBJ databases">
        <title>Genome Sequencing Reveals a Rich Biosynthetic Potential.</title>
        <authorList>
            <person name="Bertrand R.L."/>
            <person name="Abdel-Hameed M.E."/>
            <person name="Sorensen J.L."/>
        </authorList>
    </citation>
    <scope>NUCLEOTIDE SEQUENCE</scope>
</reference>
<sequence>MLQAREDSGEPKPPYFSTSVATIGGIPTVHQDIPICAVLIFIYLVGAIANQVIYRLNQRKGLRFPMSLAMFGFCMSRVGTHVLRIAWATRPTNARIAIAALIFTNIGVLVVYVVVLLLALRVFRATHPKLGWNRLLGKTFTVSYILLLCAILLVIAFTILSFYTLNPTLRSVALWIQRGGILYMLIFNIASLSLLLLSWLLPRAPDNENFGTGSIGSKLGVLGVVIFFTIFIAGFRTGTAWSAARLASDAAWYDSKAAFYVILFGFEIIIVYLFLFAQFHRRFWVPNGSNKPGDYSQIDLDGSTATKSSEQHRAWEQDSASVQDSASAQEKA</sequence>
<evidence type="ECO:0000313" key="4">
    <source>
        <dbReference type="EMBL" id="AUW31053.1"/>
    </source>
</evidence>
<dbReference type="EMBL" id="KX264248">
    <property type="protein sequence ID" value="ANM86332.1"/>
    <property type="molecule type" value="Genomic_DNA"/>
</dbReference>
<keyword evidence="2" id="KW-1133">Transmembrane helix</keyword>
<protein>
    <submittedName>
        <fullName evidence="3">Uncharacterized protein</fullName>
    </submittedName>
</protein>
<keyword evidence="2" id="KW-0472">Membrane</keyword>
<name>A0A1Z1CDY7_CLAUC</name>
<feature type="transmembrane region" description="Helical" evidence="2">
    <location>
        <begin position="141"/>
        <end position="163"/>
    </location>
</feature>
<feature type="transmembrane region" description="Helical" evidence="2">
    <location>
        <begin position="37"/>
        <end position="56"/>
    </location>
</feature>
<dbReference type="PANTHER" id="PTHR35184:SF1">
    <property type="entry name" value="INTEGRAL MEMBRANE PROTEIN"/>
    <property type="match status" value="1"/>
</dbReference>
<feature type="compositionally biased region" description="Low complexity" evidence="1">
    <location>
        <begin position="317"/>
        <end position="332"/>
    </location>
</feature>
<evidence type="ECO:0000313" key="3">
    <source>
        <dbReference type="EMBL" id="ANM86332.1"/>
    </source>
</evidence>
<organism evidence="3">
    <name type="scientific">Cladonia uncialis subsp. uncialis</name>
    <dbReference type="NCBI Taxonomy" id="180999"/>
    <lineage>
        <taxon>Eukaryota</taxon>
        <taxon>Fungi</taxon>
        <taxon>Dikarya</taxon>
        <taxon>Ascomycota</taxon>
        <taxon>Pezizomycotina</taxon>
        <taxon>Lecanoromycetes</taxon>
        <taxon>OSLEUM clade</taxon>
        <taxon>Lecanoromycetidae</taxon>
        <taxon>Lecanorales</taxon>
        <taxon>Lecanorineae</taxon>
        <taxon>Cladoniaceae</taxon>
        <taxon>Cladonia</taxon>
    </lineage>
</organism>
<feature type="region of interest" description="Disordered" evidence="1">
    <location>
        <begin position="300"/>
        <end position="332"/>
    </location>
</feature>
<feature type="transmembrane region" description="Helical" evidence="2">
    <location>
        <begin position="68"/>
        <end position="88"/>
    </location>
</feature>
<dbReference type="AlphaFoldDB" id="A0A1Z1CDY7"/>
<feature type="transmembrane region" description="Helical" evidence="2">
    <location>
        <begin position="94"/>
        <end position="120"/>
    </location>
</feature>
<evidence type="ECO:0000256" key="2">
    <source>
        <dbReference type="SAM" id="Phobius"/>
    </source>
</evidence>
<feature type="transmembrane region" description="Helical" evidence="2">
    <location>
        <begin position="257"/>
        <end position="277"/>
    </location>
</feature>
<feature type="transmembrane region" description="Helical" evidence="2">
    <location>
        <begin position="219"/>
        <end position="237"/>
    </location>
</feature>
<reference evidence="3" key="1">
    <citation type="submission" date="2016-05" db="EMBL/GenBank/DDBJ databases">
        <title>Lichen genome sequencing reveals its rich biosynthetic potential.</title>
        <authorList>
            <person name="Bertrand R.L."/>
            <person name="Abdel-Hameed M."/>
            <person name="Sorensen J.L."/>
        </authorList>
    </citation>
    <scope>NUCLEOTIDE SEQUENCE</scope>
</reference>
<proteinExistence type="predicted"/>
<accession>A0A1Z1CDY7</accession>
<evidence type="ECO:0000256" key="1">
    <source>
        <dbReference type="SAM" id="MobiDB-lite"/>
    </source>
</evidence>
<dbReference type="PANTHER" id="PTHR35184">
    <property type="entry name" value="YALI0C10208P"/>
    <property type="match status" value="1"/>
</dbReference>
<feature type="transmembrane region" description="Helical" evidence="2">
    <location>
        <begin position="175"/>
        <end position="199"/>
    </location>
</feature>